<dbReference type="AlphaFoldDB" id="A0AAV5AGD6"/>
<protein>
    <recommendedName>
        <fullName evidence="4">Arrestin-like N-terminal domain-containing protein</fullName>
    </recommendedName>
</protein>
<feature type="compositionally biased region" description="Basic residues" evidence="1">
    <location>
        <begin position="30"/>
        <end position="41"/>
    </location>
</feature>
<reference evidence="2" key="1">
    <citation type="submission" date="2021-10" db="EMBL/GenBank/DDBJ databases">
        <title>De novo Genome Assembly of Clathrus columnatus (Basidiomycota, Fungi) Using Illumina and Nanopore Sequence Data.</title>
        <authorList>
            <person name="Ogiso-Tanaka E."/>
            <person name="Itagaki H."/>
            <person name="Hosoya T."/>
            <person name="Hosaka K."/>
        </authorList>
    </citation>
    <scope>NUCLEOTIDE SEQUENCE</scope>
    <source>
        <strain evidence="2">MO-923</strain>
    </source>
</reference>
<evidence type="ECO:0008006" key="4">
    <source>
        <dbReference type="Google" id="ProtNLM"/>
    </source>
</evidence>
<keyword evidence="3" id="KW-1185">Reference proteome</keyword>
<comment type="caution">
    <text evidence="2">The sequence shown here is derived from an EMBL/GenBank/DDBJ whole genome shotgun (WGS) entry which is preliminary data.</text>
</comment>
<dbReference type="InterPro" id="IPR014752">
    <property type="entry name" value="Arrestin-like_C"/>
</dbReference>
<evidence type="ECO:0000256" key="1">
    <source>
        <dbReference type="SAM" id="MobiDB-lite"/>
    </source>
</evidence>
<name>A0AAV5AGD6_9AGAM</name>
<evidence type="ECO:0000313" key="3">
    <source>
        <dbReference type="Proteomes" id="UP001050691"/>
    </source>
</evidence>
<accession>A0AAV5AGD6</accession>
<feature type="region of interest" description="Disordered" evidence="1">
    <location>
        <begin position="1"/>
        <end position="48"/>
    </location>
</feature>
<sequence length="400" mass="44715">MEYLDDYFPSSPLPSYSSSMRDLPPVPSFRIRRPHHPRRRSSPGESSNIHVHAAHLKNEEHSNWATLKVESKSSKTPVQIIQSQSIKGTLEINLTKSKSIESISVEIHGELVIMGEATRFLFMEELLWRNSSISGRHSWSFNFNLPSRVSIPKIEMPLLYLPSSRAQAPSSQRQLAYRDTQVPPGPIADPEGWYSLGRFTQKGYIFGVRIVNIVFNCFLANPLSYAKGTIIPFIIVASSDDEQALDLISSRKALAISLTRSLQLNIGSRNGPRTTTTVGTASYCSPSSNVPPTGWRTIEGEIHVPSYETPSFQTSLLTCSHTVVIQLMALGFTPFLRDSARDSDDTTDGTLTLFSQNVSITTYPSSGPRPRFRTEAVYPEFKDQDCEALFFMKNNAFLFP</sequence>
<feature type="compositionally biased region" description="Low complexity" evidence="1">
    <location>
        <begin position="9"/>
        <end position="19"/>
    </location>
</feature>
<dbReference type="Gene3D" id="2.60.40.640">
    <property type="match status" value="1"/>
</dbReference>
<proteinExistence type="predicted"/>
<gene>
    <name evidence="2" type="ORF">Clacol_005981</name>
</gene>
<evidence type="ECO:0000313" key="2">
    <source>
        <dbReference type="EMBL" id="GJJ11743.1"/>
    </source>
</evidence>
<dbReference type="Proteomes" id="UP001050691">
    <property type="component" value="Unassembled WGS sequence"/>
</dbReference>
<dbReference type="EMBL" id="BPWL01000007">
    <property type="protein sequence ID" value="GJJ11743.1"/>
    <property type="molecule type" value="Genomic_DNA"/>
</dbReference>
<organism evidence="2 3">
    <name type="scientific">Clathrus columnatus</name>
    <dbReference type="NCBI Taxonomy" id="1419009"/>
    <lineage>
        <taxon>Eukaryota</taxon>
        <taxon>Fungi</taxon>
        <taxon>Dikarya</taxon>
        <taxon>Basidiomycota</taxon>
        <taxon>Agaricomycotina</taxon>
        <taxon>Agaricomycetes</taxon>
        <taxon>Phallomycetidae</taxon>
        <taxon>Phallales</taxon>
        <taxon>Clathraceae</taxon>
        <taxon>Clathrus</taxon>
    </lineage>
</organism>